<feature type="domain" description="Heterokaryon incompatibility" evidence="1">
    <location>
        <begin position="25"/>
        <end position="154"/>
    </location>
</feature>
<sequence>MRLLSFDDHHNLLWTWFPDNKVPPYAILSHTWGDEEVTFADLISGRAHHRLGYKKIVFCGEQAAAHDALEYFWVDSCCIDKESSAELSEAIISMFRWYERAAKCYVYLSDVSASSSDRRRIPDTDHPPHHDDTDWWIAPFRESRWFDRGWTLQELLAPRHVEFFSAERQRLGDKDSLALLIHDITKIPLTVLRGQQALETISIEERRKWTVGRETTKPEDLAYCQLGIFGVWMVAAYGEGEDSARRRLDEEIDKLPYTEREARLHSSFATAVSDHYYTIQENDDYALEAGYRFERVECFVWSRREPGTVPVYQYLGTHNGDHFYTRDADEGHRARVLGYVFEKVAFYTCPVGVTRAGSEMRSLGRFLDTVHGEHFYTAEEQEQRAVTEASFQEEEHIGFVFPGETEQTVPLYRWYKS</sequence>
<keyword evidence="4" id="KW-1185">Reference proteome</keyword>
<reference evidence="3" key="1">
    <citation type="journal article" date="2021" name="Nat. Commun.">
        <title>Genetic determinants of endophytism in the Arabidopsis root mycobiome.</title>
        <authorList>
            <person name="Mesny F."/>
            <person name="Miyauchi S."/>
            <person name="Thiergart T."/>
            <person name="Pickel B."/>
            <person name="Atanasova L."/>
            <person name="Karlsson M."/>
            <person name="Huettel B."/>
            <person name="Barry K.W."/>
            <person name="Haridas S."/>
            <person name="Chen C."/>
            <person name="Bauer D."/>
            <person name="Andreopoulos W."/>
            <person name="Pangilinan J."/>
            <person name="LaButti K."/>
            <person name="Riley R."/>
            <person name="Lipzen A."/>
            <person name="Clum A."/>
            <person name="Drula E."/>
            <person name="Henrissat B."/>
            <person name="Kohler A."/>
            <person name="Grigoriev I.V."/>
            <person name="Martin F.M."/>
            <person name="Hacquard S."/>
        </authorList>
    </citation>
    <scope>NUCLEOTIDE SEQUENCE</scope>
    <source>
        <strain evidence="3">MPI-CAGE-CH-0230</strain>
    </source>
</reference>
<accession>A0A9P8XV92</accession>
<dbReference type="Pfam" id="PF06985">
    <property type="entry name" value="HET"/>
    <property type="match status" value="1"/>
</dbReference>
<dbReference type="RefSeq" id="XP_046006995.1">
    <property type="nucleotide sequence ID" value="XM_046157219.1"/>
</dbReference>
<dbReference type="Proteomes" id="UP000756346">
    <property type="component" value="Unassembled WGS sequence"/>
</dbReference>
<gene>
    <name evidence="3" type="ORF">B0I36DRAFT_353538</name>
</gene>
<dbReference type="PANTHER" id="PTHR10622:SF10">
    <property type="entry name" value="HET DOMAIN-CONTAINING PROTEIN"/>
    <property type="match status" value="1"/>
</dbReference>
<evidence type="ECO:0000259" key="2">
    <source>
        <dbReference type="Pfam" id="PF18885"/>
    </source>
</evidence>
<comment type="caution">
    <text evidence="3">The sequence shown here is derived from an EMBL/GenBank/DDBJ whole genome shotgun (WGS) entry which is preliminary data.</text>
</comment>
<organism evidence="3 4">
    <name type="scientific">Microdochium trichocladiopsis</name>
    <dbReference type="NCBI Taxonomy" id="1682393"/>
    <lineage>
        <taxon>Eukaryota</taxon>
        <taxon>Fungi</taxon>
        <taxon>Dikarya</taxon>
        <taxon>Ascomycota</taxon>
        <taxon>Pezizomycotina</taxon>
        <taxon>Sordariomycetes</taxon>
        <taxon>Xylariomycetidae</taxon>
        <taxon>Xylariales</taxon>
        <taxon>Microdochiaceae</taxon>
        <taxon>Microdochium</taxon>
    </lineage>
</organism>
<protein>
    <submittedName>
        <fullName evidence="3">Heterokaryon incompatibility protein-domain-containing protein</fullName>
    </submittedName>
</protein>
<dbReference type="InterPro" id="IPR010730">
    <property type="entry name" value="HET"/>
</dbReference>
<evidence type="ECO:0000313" key="3">
    <source>
        <dbReference type="EMBL" id="KAH7020794.1"/>
    </source>
</evidence>
<evidence type="ECO:0000259" key="1">
    <source>
        <dbReference type="Pfam" id="PF06985"/>
    </source>
</evidence>
<name>A0A9P8XV92_9PEZI</name>
<dbReference type="EMBL" id="JAGTJQ010000010">
    <property type="protein sequence ID" value="KAH7020794.1"/>
    <property type="molecule type" value="Genomic_DNA"/>
</dbReference>
<dbReference type="GeneID" id="70186765"/>
<dbReference type="OrthoDB" id="9971254at2759"/>
<proteinExistence type="predicted"/>
<dbReference type="InterPro" id="IPR043708">
    <property type="entry name" value="DUF5648"/>
</dbReference>
<dbReference type="PANTHER" id="PTHR10622">
    <property type="entry name" value="HET DOMAIN-CONTAINING PROTEIN"/>
    <property type="match status" value="1"/>
</dbReference>
<feature type="domain" description="DUF5648" evidence="2">
    <location>
        <begin position="318"/>
        <end position="416"/>
    </location>
</feature>
<evidence type="ECO:0000313" key="4">
    <source>
        <dbReference type="Proteomes" id="UP000756346"/>
    </source>
</evidence>
<dbReference type="Pfam" id="PF18885">
    <property type="entry name" value="DUF5648"/>
    <property type="match status" value="1"/>
</dbReference>
<dbReference type="AlphaFoldDB" id="A0A9P8XV92"/>